<feature type="transmembrane region" description="Helical" evidence="2">
    <location>
        <begin position="313"/>
        <end position="331"/>
    </location>
</feature>
<comment type="caution">
    <text evidence="3">The sequence shown here is derived from an EMBL/GenBank/DDBJ whole genome shotgun (WGS) entry which is preliminary data.</text>
</comment>
<organism evidence="3 4">
    <name type="scientific">Candidatus Manganitrophus noduliformans</name>
    <dbReference type="NCBI Taxonomy" id="2606439"/>
    <lineage>
        <taxon>Bacteria</taxon>
        <taxon>Pseudomonadati</taxon>
        <taxon>Nitrospirota</taxon>
        <taxon>Nitrospiria</taxon>
        <taxon>Candidatus Troglogloeales</taxon>
        <taxon>Candidatus Manganitrophaceae</taxon>
        <taxon>Candidatus Manganitrophus</taxon>
    </lineage>
</organism>
<gene>
    <name evidence="3" type="ORF">MNODULE_04780</name>
</gene>
<dbReference type="EMBL" id="VTOW01000001">
    <property type="protein sequence ID" value="NKE70058.1"/>
    <property type="molecule type" value="Genomic_DNA"/>
</dbReference>
<keyword evidence="4" id="KW-1185">Reference proteome</keyword>
<protein>
    <submittedName>
        <fullName evidence="3">Uncharacterized protein</fullName>
    </submittedName>
</protein>
<dbReference type="Proteomes" id="UP000534783">
    <property type="component" value="Unassembled WGS sequence"/>
</dbReference>
<evidence type="ECO:0000313" key="3">
    <source>
        <dbReference type="EMBL" id="NKE70058.1"/>
    </source>
</evidence>
<keyword evidence="2" id="KW-0472">Membrane</keyword>
<sequence>MFASIIAAIGMCADGVAEGLYAARHRFSARAAGIGYAIGAILAWFYSAVTPITFTVESITVAANGLKKRPQILYVVALSAVPSILLGLFGLYSTFVSLLDPAVIAGVIAGVGIILTRVGVQYLGEKPAIAGASTAAGITAYIITDDLVPVIVASVVVGAAAAHFLPDRFLSKSGDKEEEGGEQNQQNKQNKEDTEENEETGDQWGLIPFNWREMFTRPVLIGAFSVFALRTGAIFSYDRVNSELAGTEPTLDGVTLMAGLGSLLSALFGGPPVETTPAPMAAAPQPVFSTVLFMALMSVITLLGWVTRIGKYVPLQAIAGFLIVLGVPVIMPENLPGVAENPLAGGTALAVTALTNPFYGILVGEAVALLIEYGIVGGG</sequence>
<keyword evidence="2" id="KW-1133">Transmembrane helix</keyword>
<evidence type="ECO:0000256" key="2">
    <source>
        <dbReference type="SAM" id="Phobius"/>
    </source>
</evidence>
<keyword evidence="2" id="KW-0812">Transmembrane</keyword>
<evidence type="ECO:0000313" key="4">
    <source>
        <dbReference type="Proteomes" id="UP000534783"/>
    </source>
</evidence>
<feature type="transmembrane region" description="Helical" evidence="2">
    <location>
        <begin position="358"/>
        <end position="376"/>
    </location>
</feature>
<evidence type="ECO:0000256" key="1">
    <source>
        <dbReference type="SAM" id="MobiDB-lite"/>
    </source>
</evidence>
<dbReference type="RefSeq" id="WP_168058326.1">
    <property type="nucleotide sequence ID" value="NZ_VTOW01000001.1"/>
</dbReference>
<feature type="transmembrane region" description="Helical" evidence="2">
    <location>
        <begin position="72"/>
        <end position="95"/>
    </location>
</feature>
<proteinExistence type="predicted"/>
<dbReference type="AlphaFoldDB" id="A0A7X6IA13"/>
<feature type="transmembrane region" description="Helical" evidence="2">
    <location>
        <begin position="101"/>
        <end position="120"/>
    </location>
</feature>
<feature type="transmembrane region" description="Helical" evidence="2">
    <location>
        <begin position="33"/>
        <end position="60"/>
    </location>
</feature>
<feature type="region of interest" description="Disordered" evidence="1">
    <location>
        <begin position="173"/>
        <end position="202"/>
    </location>
</feature>
<feature type="transmembrane region" description="Helical" evidence="2">
    <location>
        <begin position="287"/>
        <end position="306"/>
    </location>
</feature>
<name>A0A7X6IA13_9BACT</name>
<feature type="transmembrane region" description="Helical" evidence="2">
    <location>
        <begin position="219"/>
        <end position="237"/>
    </location>
</feature>
<reference evidence="3 4" key="1">
    <citation type="journal article" date="2020" name="Nature">
        <title>Bacterial chemolithoautotrophy via manganese oxidation.</title>
        <authorList>
            <person name="Yu H."/>
            <person name="Leadbetter J.R."/>
        </authorList>
    </citation>
    <scope>NUCLEOTIDE SEQUENCE [LARGE SCALE GENOMIC DNA]</scope>
    <source>
        <strain evidence="3 4">Mn-1</strain>
    </source>
</reference>
<accession>A0A7X6IA13</accession>